<evidence type="ECO:0000256" key="3">
    <source>
        <dbReference type="ARBA" id="ARBA00022651"/>
    </source>
</evidence>
<dbReference type="OrthoDB" id="415672at2759"/>
<dbReference type="InterPro" id="IPR043595">
    <property type="entry name" value="FaeB/C/D"/>
</dbReference>
<dbReference type="GO" id="GO:0005576">
    <property type="term" value="C:extracellular region"/>
    <property type="evidence" value="ECO:0007669"/>
    <property type="project" value="UniProtKB-SubCell"/>
</dbReference>
<protein>
    <submittedName>
        <fullName evidence="9">Hexose phosphate transport protein</fullName>
    </submittedName>
</protein>
<gene>
    <name evidence="8" type="ORF">C1SCF055_LOCUS1588</name>
</gene>
<evidence type="ECO:0000256" key="7">
    <source>
        <dbReference type="ARBA" id="ARBA00023326"/>
    </source>
</evidence>
<dbReference type="Gene3D" id="3.40.50.1820">
    <property type="entry name" value="alpha/beta hydrolase"/>
    <property type="match status" value="1"/>
</dbReference>
<feature type="non-terminal residue" evidence="8">
    <location>
        <position position="1"/>
    </location>
</feature>
<accession>A0A9P1BGI0</accession>
<keyword evidence="5" id="KW-0378">Hydrolase</keyword>
<keyword evidence="7" id="KW-0624">Polysaccharide degradation</keyword>
<sequence length="235" mass="26218">EMIDAIFQWMTSLGCIDTSKVFAGGFSYGGTIVQDLACVRSWQFRGLAPDVAPGDYTDRGLLHLGDCKNATPVTYISFCGTGDISHCYLNSIAKAETVAKQTHCSRSELRRKSATVNCTVWSGCHAGHIVESCMVYRMDHEIPGRVAPDGTSFLHPGSDLDYTKYVFEKFSLQVASDQLRFYGHPTRAEEDWKQEVWPPNKMYDSMYLRTALATQGLQTLPNQRVSITSTIEYEG</sequence>
<reference evidence="8" key="1">
    <citation type="submission" date="2022-10" db="EMBL/GenBank/DDBJ databases">
        <authorList>
            <person name="Chen Y."/>
            <person name="Dougan E. K."/>
            <person name="Chan C."/>
            <person name="Rhodes N."/>
            <person name="Thang M."/>
        </authorList>
    </citation>
    <scope>NUCLEOTIDE SEQUENCE</scope>
</reference>
<keyword evidence="3" id="KW-0858">Xylan degradation</keyword>
<dbReference type="EMBL" id="CAMXCT020000051">
    <property type="protein sequence ID" value="CAL1126434.1"/>
    <property type="molecule type" value="Genomic_DNA"/>
</dbReference>
<keyword evidence="4" id="KW-0732">Signal</keyword>
<dbReference type="EMBL" id="CAMXCT030000051">
    <property type="protein sequence ID" value="CAL4760371.1"/>
    <property type="molecule type" value="Genomic_DNA"/>
</dbReference>
<evidence type="ECO:0000313" key="9">
    <source>
        <dbReference type="EMBL" id="CAL4760371.1"/>
    </source>
</evidence>
<dbReference type="InterPro" id="IPR029058">
    <property type="entry name" value="AB_hydrolase_fold"/>
</dbReference>
<name>A0A9P1BGI0_9DINO</name>
<keyword evidence="6" id="KW-0119">Carbohydrate metabolism</keyword>
<dbReference type="SUPFAM" id="SSF53474">
    <property type="entry name" value="alpha/beta-Hydrolases"/>
    <property type="match status" value="1"/>
</dbReference>
<dbReference type="EMBL" id="CAMXCT010000051">
    <property type="protein sequence ID" value="CAI3973059.1"/>
    <property type="molecule type" value="Genomic_DNA"/>
</dbReference>
<dbReference type="GO" id="GO:0045493">
    <property type="term" value="P:xylan catabolic process"/>
    <property type="evidence" value="ECO:0007669"/>
    <property type="project" value="UniProtKB-KW"/>
</dbReference>
<keyword evidence="2" id="KW-0964">Secreted</keyword>
<reference evidence="9 10" key="2">
    <citation type="submission" date="2024-05" db="EMBL/GenBank/DDBJ databases">
        <authorList>
            <person name="Chen Y."/>
            <person name="Shah S."/>
            <person name="Dougan E. K."/>
            <person name="Thang M."/>
            <person name="Chan C."/>
        </authorList>
    </citation>
    <scope>NUCLEOTIDE SEQUENCE [LARGE SCALE GENOMIC DNA]</scope>
</reference>
<dbReference type="PANTHER" id="PTHR38050:SF2">
    <property type="entry name" value="FERULOYL ESTERASE C-RELATED"/>
    <property type="match status" value="1"/>
</dbReference>
<organism evidence="8">
    <name type="scientific">Cladocopium goreaui</name>
    <dbReference type="NCBI Taxonomy" id="2562237"/>
    <lineage>
        <taxon>Eukaryota</taxon>
        <taxon>Sar</taxon>
        <taxon>Alveolata</taxon>
        <taxon>Dinophyceae</taxon>
        <taxon>Suessiales</taxon>
        <taxon>Symbiodiniaceae</taxon>
        <taxon>Cladocopium</taxon>
    </lineage>
</organism>
<comment type="caution">
    <text evidence="8">The sequence shown here is derived from an EMBL/GenBank/DDBJ whole genome shotgun (WGS) entry which is preliminary data.</text>
</comment>
<dbReference type="Proteomes" id="UP001152797">
    <property type="component" value="Unassembled WGS sequence"/>
</dbReference>
<evidence type="ECO:0000256" key="1">
    <source>
        <dbReference type="ARBA" id="ARBA00004613"/>
    </source>
</evidence>
<evidence type="ECO:0000313" key="8">
    <source>
        <dbReference type="EMBL" id="CAI3973059.1"/>
    </source>
</evidence>
<proteinExistence type="predicted"/>
<dbReference type="PANTHER" id="PTHR38050">
    <property type="match status" value="1"/>
</dbReference>
<dbReference type="GO" id="GO:0030600">
    <property type="term" value="F:feruloyl esterase activity"/>
    <property type="evidence" value="ECO:0007669"/>
    <property type="project" value="InterPro"/>
</dbReference>
<keyword evidence="10" id="KW-1185">Reference proteome</keyword>
<comment type="subcellular location">
    <subcellularLocation>
        <location evidence="1">Secreted</location>
    </subcellularLocation>
</comment>
<dbReference type="AlphaFoldDB" id="A0A9P1BGI0"/>
<evidence type="ECO:0000313" key="10">
    <source>
        <dbReference type="Proteomes" id="UP001152797"/>
    </source>
</evidence>
<evidence type="ECO:0000256" key="2">
    <source>
        <dbReference type="ARBA" id="ARBA00022525"/>
    </source>
</evidence>
<evidence type="ECO:0000256" key="5">
    <source>
        <dbReference type="ARBA" id="ARBA00022801"/>
    </source>
</evidence>
<evidence type="ECO:0000256" key="4">
    <source>
        <dbReference type="ARBA" id="ARBA00022729"/>
    </source>
</evidence>
<evidence type="ECO:0000256" key="6">
    <source>
        <dbReference type="ARBA" id="ARBA00023277"/>
    </source>
</evidence>